<evidence type="ECO:0008006" key="3">
    <source>
        <dbReference type="Google" id="ProtNLM"/>
    </source>
</evidence>
<dbReference type="Proteomes" id="UP001501523">
    <property type="component" value="Unassembled WGS sequence"/>
</dbReference>
<evidence type="ECO:0000313" key="2">
    <source>
        <dbReference type="Proteomes" id="UP001501523"/>
    </source>
</evidence>
<proteinExistence type="predicted"/>
<accession>A0ABN1IKB6</accession>
<organism evidence="1 2">
    <name type="scientific">Dokdonella soli</name>
    <dbReference type="NCBI Taxonomy" id="529810"/>
    <lineage>
        <taxon>Bacteria</taxon>
        <taxon>Pseudomonadati</taxon>
        <taxon>Pseudomonadota</taxon>
        <taxon>Gammaproteobacteria</taxon>
        <taxon>Lysobacterales</taxon>
        <taxon>Rhodanobacteraceae</taxon>
        <taxon>Dokdonella</taxon>
    </lineage>
</organism>
<sequence>MPPNAKATIAKHACAAFGTFGRLIIGAALAGCEAWGHKYTGTAPEPPRGRIPA</sequence>
<keyword evidence="2" id="KW-1185">Reference proteome</keyword>
<name>A0ABN1IKB6_9GAMM</name>
<reference evidence="1 2" key="1">
    <citation type="journal article" date="2019" name="Int. J. Syst. Evol. Microbiol.">
        <title>The Global Catalogue of Microorganisms (GCM) 10K type strain sequencing project: providing services to taxonomists for standard genome sequencing and annotation.</title>
        <authorList>
            <consortium name="The Broad Institute Genomics Platform"/>
            <consortium name="The Broad Institute Genome Sequencing Center for Infectious Disease"/>
            <person name="Wu L."/>
            <person name="Ma J."/>
        </authorList>
    </citation>
    <scope>NUCLEOTIDE SEQUENCE [LARGE SCALE GENOMIC DNA]</scope>
    <source>
        <strain evidence="1 2">JCM 15421</strain>
    </source>
</reference>
<evidence type="ECO:0000313" key="1">
    <source>
        <dbReference type="EMBL" id="GAA0716143.1"/>
    </source>
</evidence>
<comment type="caution">
    <text evidence="1">The sequence shown here is derived from an EMBL/GenBank/DDBJ whole genome shotgun (WGS) entry which is preliminary data.</text>
</comment>
<gene>
    <name evidence="1" type="ORF">GCM10009105_22280</name>
</gene>
<dbReference type="EMBL" id="BAAAEU010000010">
    <property type="protein sequence ID" value="GAA0716143.1"/>
    <property type="molecule type" value="Genomic_DNA"/>
</dbReference>
<protein>
    <recommendedName>
        <fullName evidence="3">Lipoprotein</fullName>
    </recommendedName>
</protein>